<name>A0A8T3BX15_DENNO</name>
<gene>
    <name evidence="1" type="ORF">KFK09_008134</name>
</gene>
<dbReference type="AlphaFoldDB" id="A0A8T3BX15"/>
<keyword evidence="2" id="KW-1185">Reference proteome</keyword>
<sequence>MYSNRGSSLPCIKQTILDNDCEGEGSDLFTASCCSFLVHVWSLPGRRNIIIHL</sequence>
<evidence type="ECO:0000313" key="2">
    <source>
        <dbReference type="Proteomes" id="UP000829196"/>
    </source>
</evidence>
<evidence type="ECO:0000313" key="1">
    <source>
        <dbReference type="EMBL" id="KAI0520656.1"/>
    </source>
</evidence>
<organism evidence="1 2">
    <name type="scientific">Dendrobium nobile</name>
    <name type="common">Orchid</name>
    <dbReference type="NCBI Taxonomy" id="94219"/>
    <lineage>
        <taxon>Eukaryota</taxon>
        <taxon>Viridiplantae</taxon>
        <taxon>Streptophyta</taxon>
        <taxon>Embryophyta</taxon>
        <taxon>Tracheophyta</taxon>
        <taxon>Spermatophyta</taxon>
        <taxon>Magnoliopsida</taxon>
        <taxon>Liliopsida</taxon>
        <taxon>Asparagales</taxon>
        <taxon>Orchidaceae</taxon>
        <taxon>Epidendroideae</taxon>
        <taxon>Malaxideae</taxon>
        <taxon>Dendrobiinae</taxon>
        <taxon>Dendrobium</taxon>
    </lineage>
</organism>
<dbReference type="EMBL" id="JAGYWB010000006">
    <property type="protein sequence ID" value="KAI0520656.1"/>
    <property type="molecule type" value="Genomic_DNA"/>
</dbReference>
<comment type="caution">
    <text evidence="1">The sequence shown here is derived from an EMBL/GenBank/DDBJ whole genome shotgun (WGS) entry which is preliminary data.</text>
</comment>
<accession>A0A8T3BX15</accession>
<dbReference type="Proteomes" id="UP000829196">
    <property type="component" value="Unassembled WGS sequence"/>
</dbReference>
<proteinExistence type="predicted"/>
<reference evidence="1" key="1">
    <citation type="journal article" date="2022" name="Front. Genet.">
        <title>Chromosome-Scale Assembly of the Dendrobium nobile Genome Provides Insights Into the Molecular Mechanism of the Biosynthesis of the Medicinal Active Ingredient of Dendrobium.</title>
        <authorList>
            <person name="Xu Q."/>
            <person name="Niu S.-C."/>
            <person name="Li K.-L."/>
            <person name="Zheng P.-J."/>
            <person name="Zhang X.-J."/>
            <person name="Jia Y."/>
            <person name="Liu Y."/>
            <person name="Niu Y.-X."/>
            <person name="Yu L.-H."/>
            <person name="Chen D.-F."/>
            <person name="Zhang G.-Q."/>
        </authorList>
    </citation>
    <scope>NUCLEOTIDE SEQUENCE</scope>
    <source>
        <tissue evidence="1">Leaf</tissue>
    </source>
</reference>
<protein>
    <submittedName>
        <fullName evidence="1">Uncharacterized protein</fullName>
    </submittedName>
</protein>